<sequence>MTDVTAASDEATTMQTREANISFPEPTQPAVMLSQDSLNCRPTLCTMYQTSLTSFSHRTGSSPSPTHAALHPFYTSAVFTRTFMLNYRANRHTLLRDRYGATLISSTGTLFTLGTKHHDHE</sequence>
<gene>
    <name evidence="1" type="ORF">E2C01_057889</name>
</gene>
<organism evidence="1 2">
    <name type="scientific">Portunus trituberculatus</name>
    <name type="common">Swimming crab</name>
    <name type="synonym">Neptunus trituberculatus</name>
    <dbReference type="NCBI Taxonomy" id="210409"/>
    <lineage>
        <taxon>Eukaryota</taxon>
        <taxon>Metazoa</taxon>
        <taxon>Ecdysozoa</taxon>
        <taxon>Arthropoda</taxon>
        <taxon>Crustacea</taxon>
        <taxon>Multicrustacea</taxon>
        <taxon>Malacostraca</taxon>
        <taxon>Eumalacostraca</taxon>
        <taxon>Eucarida</taxon>
        <taxon>Decapoda</taxon>
        <taxon>Pleocyemata</taxon>
        <taxon>Brachyura</taxon>
        <taxon>Eubrachyura</taxon>
        <taxon>Portunoidea</taxon>
        <taxon>Portunidae</taxon>
        <taxon>Portuninae</taxon>
        <taxon>Portunus</taxon>
    </lineage>
</organism>
<proteinExistence type="predicted"/>
<dbReference type="AlphaFoldDB" id="A0A5B7H1R0"/>
<protein>
    <submittedName>
        <fullName evidence="1">Uncharacterized protein</fullName>
    </submittedName>
</protein>
<accession>A0A5B7H1R0</accession>
<evidence type="ECO:0000313" key="2">
    <source>
        <dbReference type="Proteomes" id="UP000324222"/>
    </source>
</evidence>
<reference evidence="1 2" key="1">
    <citation type="submission" date="2019-05" db="EMBL/GenBank/DDBJ databases">
        <title>Another draft genome of Portunus trituberculatus and its Hox gene families provides insights of decapod evolution.</title>
        <authorList>
            <person name="Jeong J.-H."/>
            <person name="Song I."/>
            <person name="Kim S."/>
            <person name="Choi T."/>
            <person name="Kim D."/>
            <person name="Ryu S."/>
            <person name="Kim W."/>
        </authorList>
    </citation>
    <scope>NUCLEOTIDE SEQUENCE [LARGE SCALE GENOMIC DNA]</scope>
    <source>
        <tissue evidence="1">Muscle</tissue>
    </source>
</reference>
<keyword evidence="2" id="KW-1185">Reference proteome</keyword>
<name>A0A5B7H1R0_PORTR</name>
<dbReference type="EMBL" id="VSRR010021256">
    <property type="protein sequence ID" value="MPC63786.1"/>
    <property type="molecule type" value="Genomic_DNA"/>
</dbReference>
<comment type="caution">
    <text evidence="1">The sequence shown here is derived from an EMBL/GenBank/DDBJ whole genome shotgun (WGS) entry which is preliminary data.</text>
</comment>
<evidence type="ECO:0000313" key="1">
    <source>
        <dbReference type="EMBL" id="MPC63786.1"/>
    </source>
</evidence>
<dbReference type="Proteomes" id="UP000324222">
    <property type="component" value="Unassembled WGS sequence"/>
</dbReference>